<keyword evidence="3" id="KW-1185">Reference proteome</keyword>
<organism evidence="2 3">
    <name type="scientific">Pseudobacter ginsenosidimutans</name>
    <dbReference type="NCBI Taxonomy" id="661488"/>
    <lineage>
        <taxon>Bacteria</taxon>
        <taxon>Pseudomonadati</taxon>
        <taxon>Bacteroidota</taxon>
        <taxon>Chitinophagia</taxon>
        <taxon>Chitinophagales</taxon>
        <taxon>Chitinophagaceae</taxon>
        <taxon>Pseudobacter</taxon>
    </lineage>
</organism>
<evidence type="ECO:0000313" key="3">
    <source>
        <dbReference type="Proteomes" id="UP000293874"/>
    </source>
</evidence>
<dbReference type="AlphaFoldDB" id="A0A4Q7N3R5"/>
<dbReference type="RefSeq" id="WP_158644052.1">
    <property type="nucleotide sequence ID" value="NZ_CP042431.1"/>
</dbReference>
<feature type="transmembrane region" description="Helical" evidence="1">
    <location>
        <begin position="6"/>
        <end position="25"/>
    </location>
</feature>
<sequence length="50" mass="5634">MDIAAIPLGILIMVFYYNLVVPYFVKGIVTLSWIAKDKPQHQIGQVTTIN</sequence>
<proteinExistence type="predicted"/>
<keyword evidence="1" id="KW-1133">Transmembrane helix</keyword>
<evidence type="ECO:0000256" key="1">
    <source>
        <dbReference type="SAM" id="Phobius"/>
    </source>
</evidence>
<dbReference type="Proteomes" id="UP000293874">
    <property type="component" value="Unassembled WGS sequence"/>
</dbReference>
<name>A0A4Q7N3R5_9BACT</name>
<keyword evidence="1" id="KW-0472">Membrane</keyword>
<keyword evidence="1" id="KW-0812">Transmembrane</keyword>
<reference evidence="2 3" key="1">
    <citation type="submission" date="2019-02" db="EMBL/GenBank/DDBJ databases">
        <title>Genomic Encyclopedia of Type Strains, Phase IV (KMG-IV): sequencing the most valuable type-strain genomes for metagenomic binning, comparative biology and taxonomic classification.</title>
        <authorList>
            <person name="Goeker M."/>
        </authorList>
    </citation>
    <scope>NUCLEOTIDE SEQUENCE [LARGE SCALE GENOMIC DNA]</scope>
    <source>
        <strain evidence="2 3">DSM 18116</strain>
    </source>
</reference>
<comment type="caution">
    <text evidence="2">The sequence shown here is derived from an EMBL/GenBank/DDBJ whole genome shotgun (WGS) entry which is preliminary data.</text>
</comment>
<accession>A0A4Q7N3R5</accession>
<evidence type="ECO:0000313" key="2">
    <source>
        <dbReference type="EMBL" id="RZS75614.1"/>
    </source>
</evidence>
<protein>
    <submittedName>
        <fullName evidence="2">Uncharacterized protein</fullName>
    </submittedName>
</protein>
<gene>
    <name evidence="2" type="ORF">EV199_1484</name>
</gene>
<dbReference type="EMBL" id="SGXA01000001">
    <property type="protein sequence ID" value="RZS75614.1"/>
    <property type="molecule type" value="Genomic_DNA"/>
</dbReference>